<evidence type="ECO:0000313" key="3">
    <source>
        <dbReference type="Proteomes" id="UP000188147"/>
    </source>
</evidence>
<name>A0ABM6HRM8_9LACO</name>
<accession>A0ABM6HRM8</accession>
<dbReference type="Proteomes" id="UP000188147">
    <property type="component" value="Chromosome"/>
</dbReference>
<sequence length="187" mass="20848">MTPHNIVLTSPWRANHTQINVGIFADKNSIYVDLAVGSIGDEKQGASNKWSGYDYRQGYSLIVDGEMINFTLGDLGQSGNFHVLSGKDKIGAGRIMFKSDRDVRWQFTIDINAIQKVLNHDIAQNATITLINPGLFEGEETIRYAGAPTGAWLVTGIGLMLAFVGYYYYNRDRYQLKTNFNHGDAYA</sequence>
<keyword evidence="3" id="KW-1185">Reference proteome</keyword>
<evidence type="ECO:0008006" key="4">
    <source>
        <dbReference type="Google" id="ProtNLM"/>
    </source>
</evidence>
<organism evidence="2 3">
    <name type="scientific">Leuconostoc garlicum</name>
    <dbReference type="NCBI Taxonomy" id="255248"/>
    <lineage>
        <taxon>Bacteria</taxon>
        <taxon>Bacillati</taxon>
        <taxon>Bacillota</taxon>
        <taxon>Bacilli</taxon>
        <taxon>Lactobacillales</taxon>
        <taxon>Lactobacillaceae</taxon>
        <taxon>Leuconostoc</taxon>
    </lineage>
</organism>
<dbReference type="RefSeq" id="WP_029510155.1">
    <property type="nucleotide sequence ID" value="NZ_CP016329.1"/>
</dbReference>
<evidence type="ECO:0000313" key="2">
    <source>
        <dbReference type="EMBL" id="AQN78937.1"/>
    </source>
</evidence>
<keyword evidence="1" id="KW-1133">Transmembrane helix</keyword>
<gene>
    <name evidence="2" type="ORF">A9176_00325</name>
</gene>
<dbReference type="EMBL" id="CP016329">
    <property type="protein sequence ID" value="AQN78937.1"/>
    <property type="molecule type" value="Genomic_DNA"/>
</dbReference>
<reference evidence="2 3" key="1">
    <citation type="submission" date="2016-06" db="EMBL/GenBank/DDBJ databases">
        <authorList>
            <person name="Kim H.J."/>
        </authorList>
    </citation>
    <scope>NUCLEOTIDE SEQUENCE [LARGE SCALE GENOMIC DNA]</scope>
    <source>
        <strain evidence="2 3">KFRI01</strain>
    </source>
</reference>
<feature type="transmembrane region" description="Helical" evidence="1">
    <location>
        <begin position="150"/>
        <end position="169"/>
    </location>
</feature>
<keyword evidence="1" id="KW-0472">Membrane</keyword>
<keyword evidence="1" id="KW-0812">Transmembrane</keyword>
<protein>
    <recommendedName>
        <fullName evidence="4">Firmicu-CTERM sorting domain-containing protein</fullName>
    </recommendedName>
</protein>
<evidence type="ECO:0000256" key="1">
    <source>
        <dbReference type="SAM" id="Phobius"/>
    </source>
</evidence>
<proteinExistence type="predicted"/>